<name>A0A0L7QK69_9HYME</name>
<gene>
    <name evidence="1" type="ORF">WH47_00488</name>
</gene>
<sequence>SQCWPPHRQRPSFPYNYSISSCAYSDIEEMNGIGCWAKLHSDNYLLAALCLAPFIILKNNTCQPTVQIIAEFWHLSLQWIRF</sequence>
<evidence type="ECO:0000313" key="2">
    <source>
        <dbReference type="Proteomes" id="UP000053825"/>
    </source>
</evidence>
<evidence type="ECO:0000313" key="1">
    <source>
        <dbReference type="EMBL" id="KOC59023.1"/>
    </source>
</evidence>
<reference evidence="1 2" key="1">
    <citation type="submission" date="2015-07" db="EMBL/GenBank/DDBJ databases">
        <title>The genome of Habropoda laboriosa.</title>
        <authorList>
            <person name="Pan H."/>
            <person name="Kapheim K."/>
        </authorList>
    </citation>
    <scope>NUCLEOTIDE SEQUENCE [LARGE SCALE GENOMIC DNA]</scope>
    <source>
        <strain evidence="1">0110345459</strain>
    </source>
</reference>
<dbReference type="Proteomes" id="UP000053825">
    <property type="component" value="Unassembled WGS sequence"/>
</dbReference>
<accession>A0A0L7QK69</accession>
<dbReference type="EMBL" id="KQ414983">
    <property type="protein sequence ID" value="KOC59023.1"/>
    <property type="molecule type" value="Genomic_DNA"/>
</dbReference>
<protein>
    <submittedName>
        <fullName evidence="1">Uncharacterized protein</fullName>
    </submittedName>
</protein>
<feature type="non-terminal residue" evidence="1">
    <location>
        <position position="1"/>
    </location>
</feature>
<dbReference type="AlphaFoldDB" id="A0A0L7QK69"/>
<organism evidence="1 2">
    <name type="scientific">Habropoda laboriosa</name>
    <dbReference type="NCBI Taxonomy" id="597456"/>
    <lineage>
        <taxon>Eukaryota</taxon>
        <taxon>Metazoa</taxon>
        <taxon>Ecdysozoa</taxon>
        <taxon>Arthropoda</taxon>
        <taxon>Hexapoda</taxon>
        <taxon>Insecta</taxon>
        <taxon>Pterygota</taxon>
        <taxon>Neoptera</taxon>
        <taxon>Endopterygota</taxon>
        <taxon>Hymenoptera</taxon>
        <taxon>Apocrita</taxon>
        <taxon>Aculeata</taxon>
        <taxon>Apoidea</taxon>
        <taxon>Anthophila</taxon>
        <taxon>Apidae</taxon>
        <taxon>Habropoda</taxon>
    </lineage>
</organism>
<proteinExistence type="predicted"/>
<keyword evidence="2" id="KW-1185">Reference proteome</keyword>